<evidence type="ECO:0000313" key="2">
    <source>
        <dbReference type="EMBL" id="TGX46576.1"/>
    </source>
</evidence>
<dbReference type="Gene3D" id="3.40.630.30">
    <property type="match status" value="1"/>
</dbReference>
<feature type="domain" description="N-acetyltransferase" evidence="1">
    <location>
        <begin position="2"/>
        <end position="153"/>
    </location>
</feature>
<keyword evidence="2" id="KW-0808">Transferase</keyword>
<dbReference type="AlphaFoldDB" id="A0A4S1WY55"/>
<keyword evidence="3" id="KW-1185">Reference proteome</keyword>
<proteinExistence type="predicted"/>
<evidence type="ECO:0000313" key="3">
    <source>
        <dbReference type="Proteomes" id="UP000309848"/>
    </source>
</evidence>
<name>A0A4S1WY55_9SPHN</name>
<dbReference type="GO" id="GO:0016747">
    <property type="term" value="F:acyltransferase activity, transferring groups other than amino-acyl groups"/>
    <property type="evidence" value="ECO:0007669"/>
    <property type="project" value="InterPro"/>
</dbReference>
<dbReference type="EMBL" id="SRXU01000001">
    <property type="protein sequence ID" value="TGX46576.1"/>
    <property type="molecule type" value="Genomic_DNA"/>
</dbReference>
<organism evidence="2 3">
    <name type="scientific">Sphingomonas naasensis</name>
    <dbReference type="NCBI Taxonomy" id="1344951"/>
    <lineage>
        <taxon>Bacteria</taxon>
        <taxon>Pseudomonadati</taxon>
        <taxon>Pseudomonadota</taxon>
        <taxon>Alphaproteobacteria</taxon>
        <taxon>Sphingomonadales</taxon>
        <taxon>Sphingomonadaceae</taxon>
        <taxon>Sphingomonas</taxon>
    </lineage>
</organism>
<dbReference type="CDD" id="cd04301">
    <property type="entry name" value="NAT_SF"/>
    <property type="match status" value="1"/>
</dbReference>
<accession>A0A4S1WY55</accession>
<sequence>MIALVPLSAVEPEAVEALLDRAFGPERRTRTAYRVRAGTLPVPELSFAAVDDAGALLGTIQCWPVALACDDGAEVPMVMVGPVAVAPERQQGGIGRALMERMLEAVPDCGAPGCDALMLIGDPEYYARFFGFTPERTGRWRLPGPFEPRRLLARGDSVPDCAGMLGPRVRQAA</sequence>
<dbReference type="Proteomes" id="UP000309848">
    <property type="component" value="Unassembled WGS sequence"/>
</dbReference>
<protein>
    <submittedName>
        <fullName evidence="2">N-acetyltransferase</fullName>
    </submittedName>
</protein>
<dbReference type="Pfam" id="PF13527">
    <property type="entry name" value="Acetyltransf_9"/>
    <property type="match status" value="1"/>
</dbReference>
<dbReference type="OrthoDB" id="9815099at2"/>
<dbReference type="InterPro" id="IPR016181">
    <property type="entry name" value="Acyl_CoA_acyltransferase"/>
</dbReference>
<dbReference type="RefSeq" id="WP_135983187.1">
    <property type="nucleotide sequence ID" value="NZ_JAASQM010000001.1"/>
</dbReference>
<dbReference type="PROSITE" id="PS51186">
    <property type="entry name" value="GNAT"/>
    <property type="match status" value="1"/>
</dbReference>
<comment type="caution">
    <text evidence="2">The sequence shown here is derived from an EMBL/GenBank/DDBJ whole genome shotgun (WGS) entry which is preliminary data.</text>
</comment>
<dbReference type="InterPro" id="IPR000182">
    <property type="entry name" value="GNAT_dom"/>
</dbReference>
<dbReference type="SUPFAM" id="SSF55729">
    <property type="entry name" value="Acyl-CoA N-acyltransferases (Nat)"/>
    <property type="match status" value="1"/>
</dbReference>
<gene>
    <name evidence="2" type="ORF">E5A74_03305</name>
</gene>
<reference evidence="2 3" key="1">
    <citation type="submission" date="2019-04" db="EMBL/GenBank/DDBJ databases">
        <title>Sphingomonas psychrotolerans sp. nov., isolated from soil in the Tianshan Mountains, Xinjiang, China.</title>
        <authorList>
            <person name="Luo Y."/>
            <person name="Sheng H."/>
        </authorList>
    </citation>
    <scope>NUCLEOTIDE SEQUENCE [LARGE SCALE GENOMIC DNA]</scope>
    <source>
        <strain evidence="2 3">KIS18-15</strain>
    </source>
</reference>
<evidence type="ECO:0000259" key="1">
    <source>
        <dbReference type="PROSITE" id="PS51186"/>
    </source>
</evidence>